<dbReference type="InterPro" id="IPR042100">
    <property type="entry name" value="Bug_dom1"/>
</dbReference>
<evidence type="ECO:0000313" key="4">
    <source>
        <dbReference type="Proteomes" id="UP000737171"/>
    </source>
</evidence>
<proteinExistence type="inferred from homology"/>
<comment type="caution">
    <text evidence="3">The sequence shown here is derived from an EMBL/GenBank/DDBJ whole genome shotgun (WGS) entry which is preliminary data.</text>
</comment>
<dbReference type="InterPro" id="IPR005064">
    <property type="entry name" value="BUG"/>
</dbReference>
<comment type="similarity">
    <text evidence="1">Belongs to the UPF0065 (bug) family.</text>
</comment>
<gene>
    <name evidence="3" type="ORF">HLB44_24970</name>
</gene>
<sequence length="320" mass="34014">MNKRQVLLLAAALAAFGGAARAGDFPERPVRVIVPFPAGGAADAAMRVVARKLTEYWKQQVLVENSAGVHAIKAGAAAPADGHHLLLAAGSQIVTGPLLRPKLPYNPQRDLVPVGRLVTNPPVLLAHPSLGIKSVKDLIALAKKKPGELNFSSSGIGSPNQLAMEMFQAMTGTSMVHVPYKGGAPSVIELVGGQVQVGINAIPSVLTHVRANKLVALAVASSQRARALPELPTIAEAGVPGFEYTIWYALFAPAKTPQPVVDRISDDLQRALADPEVVRMLIEQGNEPAPSSAGKLAQFIQQDQHRWAKLVRERNLKIED</sequence>
<dbReference type="PANTHER" id="PTHR42928:SF5">
    <property type="entry name" value="BLR1237 PROTEIN"/>
    <property type="match status" value="1"/>
</dbReference>
<dbReference type="SUPFAM" id="SSF53850">
    <property type="entry name" value="Periplasmic binding protein-like II"/>
    <property type="match status" value="1"/>
</dbReference>
<evidence type="ECO:0000256" key="2">
    <source>
        <dbReference type="SAM" id="SignalP"/>
    </source>
</evidence>
<dbReference type="EMBL" id="JABRWJ010000008">
    <property type="protein sequence ID" value="NRF70265.1"/>
    <property type="molecule type" value="Genomic_DNA"/>
</dbReference>
<organism evidence="3 4">
    <name type="scientific">Pseudaquabacterium terrae</name>
    <dbReference type="NCBI Taxonomy" id="2732868"/>
    <lineage>
        <taxon>Bacteria</taxon>
        <taxon>Pseudomonadati</taxon>
        <taxon>Pseudomonadota</taxon>
        <taxon>Betaproteobacteria</taxon>
        <taxon>Burkholderiales</taxon>
        <taxon>Sphaerotilaceae</taxon>
        <taxon>Pseudaquabacterium</taxon>
    </lineage>
</organism>
<accession>A0ABX2ENP7</accession>
<feature type="signal peptide" evidence="2">
    <location>
        <begin position="1"/>
        <end position="22"/>
    </location>
</feature>
<dbReference type="PIRSF" id="PIRSF017082">
    <property type="entry name" value="YflP"/>
    <property type="match status" value="1"/>
</dbReference>
<keyword evidence="2" id="KW-0732">Signal</keyword>
<feature type="chain" id="PRO_5045225078" evidence="2">
    <location>
        <begin position="23"/>
        <end position="320"/>
    </location>
</feature>
<keyword evidence="4" id="KW-1185">Reference proteome</keyword>
<dbReference type="Proteomes" id="UP000737171">
    <property type="component" value="Unassembled WGS sequence"/>
</dbReference>
<dbReference type="Gene3D" id="3.40.190.150">
    <property type="entry name" value="Bordetella uptake gene, domain 1"/>
    <property type="match status" value="1"/>
</dbReference>
<dbReference type="PANTHER" id="PTHR42928">
    <property type="entry name" value="TRICARBOXYLATE-BINDING PROTEIN"/>
    <property type="match status" value="1"/>
</dbReference>
<reference evidence="3 4" key="1">
    <citation type="submission" date="2020-05" db="EMBL/GenBank/DDBJ databases">
        <title>Aquincola sp. isolate from soil.</title>
        <authorList>
            <person name="Han J."/>
            <person name="Kim D.-U."/>
        </authorList>
    </citation>
    <scope>NUCLEOTIDE SEQUENCE [LARGE SCALE GENOMIC DNA]</scope>
    <source>
        <strain evidence="3 4">S2</strain>
    </source>
</reference>
<dbReference type="Pfam" id="PF03401">
    <property type="entry name" value="TctC"/>
    <property type="match status" value="1"/>
</dbReference>
<protein>
    <submittedName>
        <fullName evidence="3">Tripartite tricarboxylate transporter substrate binding protein</fullName>
    </submittedName>
</protein>
<evidence type="ECO:0000256" key="1">
    <source>
        <dbReference type="ARBA" id="ARBA00006987"/>
    </source>
</evidence>
<evidence type="ECO:0000313" key="3">
    <source>
        <dbReference type="EMBL" id="NRF70265.1"/>
    </source>
</evidence>
<name>A0ABX2ENP7_9BURK</name>
<dbReference type="CDD" id="cd13578">
    <property type="entry name" value="PBP2_Bug27"/>
    <property type="match status" value="1"/>
</dbReference>
<dbReference type="RefSeq" id="WP_173128941.1">
    <property type="nucleotide sequence ID" value="NZ_JABRWJ010000008.1"/>
</dbReference>
<dbReference type="Gene3D" id="3.40.190.10">
    <property type="entry name" value="Periplasmic binding protein-like II"/>
    <property type="match status" value="1"/>
</dbReference>